<dbReference type="InterPro" id="IPR036188">
    <property type="entry name" value="FAD/NAD-bd_sf"/>
</dbReference>
<evidence type="ECO:0000256" key="17">
    <source>
        <dbReference type="PIRSR" id="PIRSR000137-2"/>
    </source>
</evidence>
<evidence type="ECO:0000256" key="2">
    <source>
        <dbReference type="ARBA" id="ARBA00004613"/>
    </source>
</evidence>
<comment type="subunit">
    <text evidence="4">Monomer.</text>
</comment>
<proteinExistence type="inferred from homology"/>
<evidence type="ECO:0000256" key="13">
    <source>
        <dbReference type="ARBA" id="ARBA00034029"/>
    </source>
</evidence>
<sequence>MVKLKLDASLVLFALSSSVLAVVQRSPQPQPNAQPYSPLNPRAATPYDEPIYRRDYISTSEAKPSYDYVIAGGGLAGLVLASRLTEDPKVSVLVLEAGMSGDDVKDQVNSPAGAYYQSIVGSAYDWNFTTVPQPNLANRRISQPRGRILGGSTAMNAMYLVRPSKTEMDTWQELLAGDGGDSSTASRWGWDNLYKYMKKAETFTPPADSLKSVVNITVDASLHGSNGPMQISYPAIMINITANWTAACAGAGIPEQKSPNGGTTLGGFITPSSINPSNETRSYSRPAYIDSLPPRSNLHILSESTVLKFNMQSKQDKSGNYIIESVEYAKDSSQTSNTVVKINKEFILAAGALSTPKILMYSGVGPKDTLESAGISMKVELPGVGQRLQDHMTSPIVWQTPLQTAGDIHNSGSDFSKSKEFNSFINDAVAFANASLLFDGNQTTFQQEIVASLNDTMVDKMVPSYSSEVKAGYKKIYNLIATRFFDNVAQVELLMSLISPGVVAVQAAIQHPYSIGRVYVNSTNPWDGIIIDPQFHSHWADLVMMRQGLKLVRRVGAAYGTVLGTELNPGPNMQSDDAIDAYLVNDPSNGANSQFHPAGTAAMLPKALGGVVDADMKVYGLANVRVVDGSVFPFEFAAHLASAGYGVAEQAADLIKAKSYSVTSGKATNASVASTASLSLVALVLGCLLTILGL</sequence>
<gene>
    <name evidence="21" type="ORF">CPB83DRAFT_861991</name>
</gene>
<organism evidence="21 22">
    <name type="scientific">Crepidotus variabilis</name>
    <dbReference type="NCBI Taxonomy" id="179855"/>
    <lineage>
        <taxon>Eukaryota</taxon>
        <taxon>Fungi</taxon>
        <taxon>Dikarya</taxon>
        <taxon>Basidiomycota</taxon>
        <taxon>Agaricomycotina</taxon>
        <taxon>Agaricomycetes</taxon>
        <taxon>Agaricomycetidae</taxon>
        <taxon>Agaricales</taxon>
        <taxon>Agaricineae</taxon>
        <taxon>Crepidotaceae</taxon>
        <taxon>Crepidotus</taxon>
    </lineage>
</organism>
<dbReference type="EMBL" id="MU157907">
    <property type="protein sequence ID" value="KAF9523934.1"/>
    <property type="molecule type" value="Genomic_DNA"/>
</dbReference>
<dbReference type="Proteomes" id="UP000807306">
    <property type="component" value="Unassembled WGS sequence"/>
</dbReference>
<dbReference type="Pfam" id="PF00732">
    <property type="entry name" value="GMC_oxred_N"/>
    <property type="match status" value="1"/>
</dbReference>
<dbReference type="SUPFAM" id="SSF54373">
    <property type="entry name" value="FAD-linked reductases, C-terminal domain"/>
    <property type="match status" value="1"/>
</dbReference>
<evidence type="ECO:0000256" key="5">
    <source>
        <dbReference type="ARBA" id="ARBA00013177"/>
    </source>
</evidence>
<comment type="catalytic activity">
    <reaction evidence="12">
        <text>pyranose + acceptor = pyranos-2,3-diulose + reduced acceptor.</text>
        <dbReference type="EC" id="1.1.99.29"/>
    </reaction>
</comment>
<keyword evidence="7" id="KW-0285">Flavoprotein</keyword>
<dbReference type="EC" id="1.1.99.29" evidence="5"/>
<feature type="active site" description="Proton donor" evidence="16">
    <location>
        <position position="596"/>
    </location>
</feature>
<comment type="subcellular location">
    <subcellularLocation>
        <location evidence="2">Secreted</location>
    </subcellularLocation>
</comment>
<evidence type="ECO:0000256" key="14">
    <source>
        <dbReference type="ARBA" id="ARBA00034050"/>
    </source>
</evidence>
<protein>
    <recommendedName>
        <fullName evidence="5">pyranose dehydrogenase (acceptor)</fullName>
        <ecNumber evidence="5">1.1.99.29</ecNumber>
    </recommendedName>
</protein>
<comment type="cofactor">
    <cofactor evidence="1 17">
        <name>FAD</name>
        <dbReference type="ChEBI" id="CHEBI:57692"/>
    </cofactor>
</comment>
<feature type="chain" id="PRO_5040377025" description="pyranose dehydrogenase (acceptor)" evidence="19">
    <location>
        <begin position="22"/>
        <end position="694"/>
    </location>
</feature>
<dbReference type="OrthoDB" id="269227at2759"/>
<feature type="domain" description="Glucose-methanol-choline oxidoreductase N-terminal" evidence="20">
    <location>
        <begin position="351"/>
        <end position="365"/>
    </location>
</feature>
<evidence type="ECO:0000256" key="12">
    <source>
        <dbReference type="ARBA" id="ARBA00034010"/>
    </source>
</evidence>
<comment type="function">
    <text evidence="10">Catalyzes the single-oxidation or sequential double oxidation reaction of carbohydrates primarily at carbon-2 and/or carbon-3 with the concomitant reduction of the flavin. The enzyme exhibits a broad sugar substrate specificity, oxidizing different aldopyranoses to the corresponding C-1, C-2, C-3 or C-1,2, C-2,3 and C-3,4 (di)dehydro sugars with substrate-specific regioselectivity. Accepts only a narrow range of electron acceptors such as substituted benzoquinones and complexed metal ions and reacts extremely slowly with O(2) as acceptor. May play a role in the natural recycling of plant matter by oxidizing all major monosaccharides in lignocellulose and by reducing quinone compounds or reactive radical species generated during lignin depolymerization.</text>
</comment>
<comment type="catalytic activity">
    <reaction evidence="13">
        <text>pyranose + acceptor = pyranos-3-ulose + reduced acceptor.</text>
        <dbReference type="EC" id="1.1.99.29"/>
    </reaction>
</comment>
<keyword evidence="19" id="KW-0732">Signal</keyword>
<evidence type="ECO:0000256" key="19">
    <source>
        <dbReference type="SAM" id="SignalP"/>
    </source>
</evidence>
<feature type="active site" description="Proton acceptor" evidence="16">
    <location>
        <position position="639"/>
    </location>
</feature>
<comment type="catalytic activity">
    <reaction evidence="14">
        <text>a pyranoside + acceptor = a pyranosid-3-ulose + reduced acceptor.</text>
        <dbReference type="EC" id="1.1.99.29"/>
    </reaction>
</comment>
<evidence type="ECO:0000256" key="10">
    <source>
        <dbReference type="ARBA" id="ARBA00024699"/>
    </source>
</evidence>
<dbReference type="AlphaFoldDB" id="A0A9P6E7H1"/>
<keyword evidence="9" id="KW-0560">Oxidoreductase</keyword>
<name>A0A9P6E7H1_9AGAR</name>
<dbReference type="Gene3D" id="3.50.50.60">
    <property type="entry name" value="FAD/NAD(P)-binding domain"/>
    <property type="match status" value="1"/>
</dbReference>
<evidence type="ECO:0000256" key="8">
    <source>
        <dbReference type="ARBA" id="ARBA00022827"/>
    </source>
</evidence>
<dbReference type="GO" id="GO:0033718">
    <property type="term" value="F:pyranose dehydrogenase (acceptor) activity"/>
    <property type="evidence" value="ECO:0007669"/>
    <property type="project" value="UniProtKB-EC"/>
</dbReference>
<evidence type="ECO:0000256" key="6">
    <source>
        <dbReference type="ARBA" id="ARBA00022525"/>
    </source>
</evidence>
<evidence type="ECO:0000256" key="15">
    <source>
        <dbReference type="ARBA" id="ARBA00034059"/>
    </source>
</evidence>
<dbReference type="Gene3D" id="4.10.450.10">
    <property type="entry name" value="Glucose Oxidase, domain 2"/>
    <property type="match status" value="1"/>
</dbReference>
<evidence type="ECO:0000313" key="21">
    <source>
        <dbReference type="EMBL" id="KAF9523934.1"/>
    </source>
</evidence>
<dbReference type="InterPro" id="IPR000172">
    <property type="entry name" value="GMC_OxRdtase_N"/>
</dbReference>
<feature type="binding site" evidence="17">
    <location>
        <position position="306"/>
    </location>
    <ligand>
        <name>FAD</name>
        <dbReference type="ChEBI" id="CHEBI:57692"/>
    </ligand>
</feature>
<evidence type="ECO:0000256" key="4">
    <source>
        <dbReference type="ARBA" id="ARBA00011245"/>
    </source>
</evidence>
<dbReference type="SUPFAM" id="SSF51905">
    <property type="entry name" value="FAD/NAD(P)-binding domain"/>
    <property type="match status" value="1"/>
</dbReference>
<comment type="catalytic activity">
    <reaction evidence="15">
        <text>a pyranoside + acceptor = a pyranosid-3,4-diulose + reduced acceptor.</text>
        <dbReference type="EC" id="1.1.99.29"/>
    </reaction>
</comment>
<dbReference type="PROSITE" id="PS00624">
    <property type="entry name" value="GMC_OXRED_2"/>
    <property type="match status" value="1"/>
</dbReference>
<dbReference type="PIRSF" id="PIRSF000137">
    <property type="entry name" value="Alcohol_oxidase"/>
    <property type="match status" value="1"/>
</dbReference>
<dbReference type="GO" id="GO:0050660">
    <property type="term" value="F:flavin adenine dinucleotide binding"/>
    <property type="evidence" value="ECO:0007669"/>
    <property type="project" value="InterPro"/>
</dbReference>
<evidence type="ECO:0000259" key="20">
    <source>
        <dbReference type="PROSITE" id="PS00624"/>
    </source>
</evidence>
<dbReference type="PANTHER" id="PTHR11552:SF218">
    <property type="entry name" value="GLUCOSE-METHANOL-CHOLINE OXIDOREDUCTASE N-TERMINAL DOMAIN-CONTAINING PROTEIN"/>
    <property type="match status" value="1"/>
</dbReference>
<dbReference type="InterPro" id="IPR027424">
    <property type="entry name" value="Glucose_Oxidase_domain_2"/>
</dbReference>
<accession>A0A9P6E7H1</accession>
<keyword evidence="8 17" id="KW-0274">FAD</keyword>
<feature type="signal peptide" evidence="19">
    <location>
        <begin position="1"/>
        <end position="21"/>
    </location>
</feature>
<dbReference type="PANTHER" id="PTHR11552">
    <property type="entry name" value="GLUCOSE-METHANOL-CHOLINE GMC OXIDOREDUCTASE"/>
    <property type="match status" value="1"/>
</dbReference>
<dbReference type="InterPro" id="IPR012132">
    <property type="entry name" value="GMC_OxRdtase"/>
</dbReference>
<evidence type="ECO:0000256" key="7">
    <source>
        <dbReference type="ARBA" id="ARBA00022630"/>
    </source>
</evidence>
<dbReference type="InterPro" id="IPR007867">
    <property type="entry name" value="GMC_OxRtase_C"/>
</dbReference>
<comment type="caution">
    <text evidence="21">The sequence shown here is derived from an EMBL/GenBank/DDBJ whole genome shotgun (WGS) entry which is preliminary data.</text>
</comment>
<feature type="compositionally biased region" description="Polar residues" evidence="18">
    <location>
        <begin position="270"/>
        <end position="280"/>
    </location>
</feature>
<feature type="region of interest" description="Disordered" evidence="18">
    <location>
        <begin position="260"/>
        <end position="280"/>
    </location>
</feature>
<evidence type="ECO:0000256" key="9">
    <source>
        <dbReference type="ARBA" id="ARBA00023002"/>
    </source>
</evidence>
<comment type="catalytic activity">
    <reaction evidence="11">
        <text>pyranose + acceptor = pyranos-2-ulose + reduced acceptor.</text>
        <dbReference type="EC" id="1.1.99.29"/>
    </reaction>
</comment>
<keyword evidence="22" id="KW-1185">Reference proteome</keyword>
<evidence type="ECO:0000313" key="22">
    <source>
        <dbReference type="Proteomes" id="UP000807306"/>
    </source>
</evidence>
<evidence type="ECO:0000256" key="16">
    <source>
        <dbReference type="PIRSR" id="PIRSR000137-1"/>
    </source>
</evidence>
<evidence type="ECO:0000256" key="18">
    <source>
        <dbReference type="SAM" id="MobiDB-lite"/>
    </source>
</evidence>
<comment type="similarity">
    <text evidence="3">Belongs to the GMC oxidoreductase family.</text>
</comment>
<evidence type="ECO:0000256" key="3">
    <source>
        <dbReference type="ARBA" id="ARBA00010790"/>
    </source>
</evidence>
<evidence type="ECO:0000256" key="1">
    <source>
        <dbReference type="ARBA" id="ARBA00001974"/>
    </source>
</evidence>
<keyword evidence="6" id="KW-0964">Secreted</keyword>
<evidence type="ECO:0000256" key="11">
    <source>
        <dbReference type="ARBA" id="ARBA00033986"/>
    </source>
</evidence>
<feature type="binding site" evidence="17">
    <location>
        <position position="629"/>
    </location>
    <ligand>
        <name>FAD</name>
        <dbReference type="ChEBI" id="CHEBI:57692"/>
    </ligand>
</feature>
<reference evidence="21" key="1">
    <citation type="submission" date="2020-11" db="EMBL/GenBank/DDBJ databases">
        <authorList>
            <consortium name="DOE Joint Genome Institute"/>
            <person name="Ahrendt S."/>
            <person name="Riley R."/>
            <person name="Andreopoulos W."/>
            <person name="Labutti K."/>
            <person name="Pangilinan J."/>
            <person name="Ruiz-Duenas F.J."/>
            <person name="Barrasa J.M."/>
            <person name="Sanchez-Garcia M."/>
            <person name="Camarero S."/>
            <person name="Miyauchi S."/>
            <person name="Serrano A."/>
            <person name="Linde D."/>
            <person name="Babiker R."/>
            <person name="Drula E."/>
            <person name="Ayuso-Fernandez I."/>
            <person name="Pacheco R."/>
            <person name="Padilla G."/>
            <person name="Ferreira P."/>
            <person name="Barriuso J."/>
            <person name="Kellner H."/>
            <person name="Castanera R."/>
            <person name="Alfaro M."/>
            <person name="Ramirez L."/>
            <person name="Pisabarro A.G."/>
            <person name="Kuo A."/>
            <person name="Tritt A."/>
            <person name="Lipzen A."/>
            <person name="He G."/>
            <person name="Yan M."/>
            <person name="Ng V."/>
            <person name="Cullen D."/>
            <person name="Martin F."/>
            <person name="Rosso M.-N."/>
            <person name="Henrissat B."/>
            <person name="Hibbett D."/>
            <person name="Martinez A.T."/>
            <person name="Grigoriev I.V."/>
        </authorList>
    </citation>
    <scope>NUCLEOTIDE SEQUENCE</scope>
    <source>
        <strain evidence="21">CBS 506.95</strain>
    </source>
</reference>
<dbReference type="Gene3D" id="3.30.560.10">
    <property type="entry name" value="Glucose Oxidase, domain 3"/>
    <property type="match status" value="1"/>
</dbReference>
<dbReference type="Pfam" id="PF05199">
    <property type="entry name" value="GMC_oxred_C"/>
    <property type="match status" value="1"/>
</dbReference>
<dbReference type="GO" id="GO:0005576">
    <property type="term" value="C:extracellular region"/>
    <property type="evidence" value="ECO:0007669"/>
    <property type="project" value="UniProtKB-SubCell"/>
</dbReference>